<dbReference type="InterPro" id="IPR035994">
    <property type="entry name" value="Nucleoside_phosphorylase_sf"/>
</dbReference>
<evidence type="ECO:0000259" key="1">
    <source>
        <dbReference type="Pfam" id="PF22979"/>
    </source>
</evidence>
<keyword evidence="3" id="KW-1185">Reference proteome</keyword>
<organism evidence="2 3">
    <name type="scientific">Brachionus plicatilis</name>
    <name type="common">Marine rotifer</name>
    <name type="synonym">Brachionus muelleri</name>
    <dbReference type="NCBI Taxonomy" id="10195"/>
    <lineage>
        <taxon>Eukaryota</taxon>
        <taxon>Metazoa</taxon>
        <taxon>Spiralia</taxon>
        <taxon>Gnathifera</taxon>
        <taxon>Rotifera</taxon>
        <taxon>Eurotatoria</taxon>
        <taxon>Monogononta</taxon>
        <taxon>Pseudotrocha</taxon>
        <taxon>Ploima</taxon>
        <taxon>Brachionidae</taxon>
        <taxon>Brachionus</taxon>
    </lineage>
</organism>
<name>A0A3M7PAM5_BRAPC</name>
<accession>A0A3M7PAM5</accession>
<dbReference type="PANTHER" id="PTHR47705:SF1">
    <property type="entry name" value="PNP_UDP_1 DOMAIN-CONTAINING PROTEIN"/>
    <property type="match status" value="1"/>
</dbReference>
<dbReference type="InterPro" id="IPR055121">
    <property type="entry name" value="HTH_69"/>
</dbReference>
<protein>
    <recommendedName>
        <fullName evidence="1">Winged helix-turn-helix domain-containing protein</fullName>
    </recommendedName>
</protein>
<gene>
    <name evidence="2" type="ORF">BpHYR1_017278</name>
</gene>
<dbReference type="Proteomes" id="UP000276133">
    <property type="component" value="Unassembled WGS sequence"/>
</dbReference>
<evidence type="ECO:0000313" key="2">
    <source>
        <dbReference type="EMBL" id="RMZ95820.1"/>
    </source>
</evidence>
<proteinExistence type="predicted"/>
<feature type="domain" description="Winged helix-turn-helix" evidence="1">
    <location>
        <begin position="191"/>
        <end position="250"/>
    </location>
</feature>
<sequence>MEYIVLEPLVSKNTGLNLSIIERKTKITAEEEKLILHEAEGSFTGFIVKKPMPLLIQESLLNFRKSDLSFKLKVLMKHLTLAQEQQEQRVLTFWFINADKKEHLNCSNMFFRNLFKQDFPRDYFSFLLRIMQIIKVVKSISRVKVEIEKIGSPKPLGSQFLSIAHKITSSVMHLKSELIEEIGQKDPKQFEMIISGKILEFLERSFPNPMSIEELANLTQTDLELVYKLLCNLLERDLVKFYDDGASWVRKFAHVHDQHDFYEVQQQPVLPDNQKPTIAIITVNYYEKLAVDAMMTDKITFYRRKPEGESNVYTIGLIGNHRVVSTKLPLLNKDSRSAKITSGNTTTRLLGIFDQIEHVFLIGCAGAVPNYSDFSRHLRRGDIVVSVPDLSSTSEEDFIYGQFEITKNQNGFQYSTKSWLPRSPDLYRIVQTIQKSYDPQSQQMYPWETYINEGVETLTSKELDCRRPVEDKLLFTFDDKNVIEVEHPTDSSGSFNRREYGYPVLKFGRIASGEALTKNDGLRNALSEENGILCFDTGMDQVMESIEGNRKESYIIIRSISDYSDGTTTKEWQPYSAVCAAAFAKTIINALPVAN</sequence>
<dbReference type="EMBL" id="REGN01012331">
    <property type="protein sequence ID" value="RMZ95820.1"/>
    <property type="molecule type" value="Genomic_DNA"/>
</dbReference>
<dbReference type="STRING" id="10195.A0A3M7PAM5"/>
<dbReference type="SUPFAM" id="SSF53167">
    <property type="entry name" value="Purine and uridine phosphorylases"/>
    <property type="match status" value="1"/>
</dbReference>
<dbReference type="GO" id="GO:0009116">
    <property type="term" value="P:nucleoside metabolic process"/>
    <property type="evidence" value="ECO:0007669"/>
    <property type="project" value="InterPro"/>
</dbReference>
<reference evidence="2 3" key="1">
    <citation type="journal article" date="2018" name="Sci. Rep.">
        <title>Genomic signatures of local adaptation to the degree of environmental predictability in rotifers.</title>
        <authorList>
            <person name="Franch-Gras L."/>
            <person name="Hahn C."/>
            <person name="Garcia-Roger E.M."/>
            <person name="Carmona M.J."/>
            <person name="Serra M."/>
            <person name="Gomez A."/>
        </authorList>
    </citation>
    <scope>NUCLEOTIDE SEQUENCE [LARGE SCALE GENOMIC DNA]</scope>
    <source>
        <strain evidence="2">HYR1</strain>
    </source>
</reference>
<dbReference type="OrthoDB" id="1577640at2759"/>
<evidence type="ECO:0000313" key="3">
    <source>
        <dbReference type="Proteomes" id="UP000276133"/>
    </source>
</evidence>
<dbReference type="PANTHER" id="PTHR47705">
    <property type="entry name" value="AGAP000321-PA"/>
    <property type="match status" value="1"/>
</dbReference>
<dbReference type="AlphaFoldDB" id="A0A3M7PAM5"/>
<dbReference type="GO" id="GO:0003824">
    <property type="term" value="F:catalytic activity"/>
    <property type="evidence" value="ECO:0007669"/>
    <property type="project" value="InterPro"/>
</dbReference>
<dbReference type="Gene3D" id="3.40.50.1580">
    <property type="entry name" value="Nucleoside phosphorylase domain"/>
    <property type="match status" value="1"/>
</dbReference>
<comment type="caution">
    <text evidence="2">The sequence shown here is derived from an EMBL/GenBank/DDBJ whole genome shotgun (WGS) entry which is preliminary data.</text>
</comment>
<dbReference type="Pfam" id="PF22979">
    <property type="entry name" value="HTH_69"/>
    <property type="match status" value="1"/>
</dbReference>